<evidence type="ECO:0000256" key="16">
    <source>
        <dbReference type="RuleBase" id="RU003357"/>
    </source>
</evidence>
<comment type="similarity">
    <text evidence="2 14 16">Belongs to the TonB-dependent receptor family.</text>
</comment>
<feature type="chain" id="PRO_5032578224" evidence="17">
    <location>
        <begin position="34"/>
        <end position="715"/>
    </location>
</feature>
<dbReference type="Pfam" id="PF00593">
    <property type="entry name" value="TonB_dep_Rec_b-barrel"/>
    <property type="match status" value="1"/>
</dbReference>
<keyword evidence="8" id="KW-0408">Iron</keyword>
<keyword evidence="3 14" id="KW-0813">Transport</keyword>
<dbReference type="GO" id="GO:0038023">
    <property type="term" value="F:signaling receptor activity"/>
    <property type="evidence" value="ECO:0007669"/>
    <property type="project" value="InterPro"/>
</dbReference>
<dbReference type="GO" id="GO:0015891">
    <property type="term" value="P:siderophore transport"/>
    <property type="evidence" value="ECO:0007669"/>
    <property type="project" value="InterPro"/>
</dbReference>
<dbReference type="InterPro" id="IPR037066">
    <property type="entry name" value="Plug_dom_sf"/>
</dbReference>
<dbReference type="InterPro" id="IPR010105">
    <property type="entry name" value="TonB_sidphr_rcpt"/>
</dbReference>
<evidence type="ECO:0000256" key="1">
    <source>
        <dbReference type="ARBA" id="ARBA00004571"/>
    </source>
</evidence>
<keyword evidence="21" id="KW-1185">Reference proteome</keyword>
<feature type="signal peptide" evidence="17">
    <location>
        <begin position="1"/>
        <end position="33"/>
    </location>
</feature>
<keyword evidence="11 14" id="KW-0472">Membrane</keyword>
<dbReference type="Gene3D" id="2.40.170.20">
    <property type="entry name" value="TonB-dependent receptor, beta-barrel domain"/>
    <property type="match status" value="1"/>
</dbReference>
<evidence type="ECO:0000256" key="12">
    <source>
        <dbReference type="ARBA" id="ARBA00023170"/>
    </source>
</evidence>
<sequence>MNTPYQSQSAPGFRPHLLALAVAAALSPITVTADSGAEAQDDLVIYGGTYRNTATKTALPPEETPQGYSVIDQEDLTMRNADSVAAALRYTTGVNTELRGGAVTRFDEFTIRGFSNYLNAYDGLQLLYNDWNIQPQIDAKALEQVEVFKGPVSALYGSMPPGGMVNLISKKPQTESAHSIELATGSYNKKEASFDSTGQIGESDFAYRVVGLVRDQDSQANTASDKRRMIAPSLDWQVSDRTLINFNLYYQDDPEMGIHNTMPAAGMFRDNPNGKFDNNSYAGDQNWNAYEREVTLFGYKINHELNDNWTFLHQARVMKAEAYQENTYSSSLNEDMRTLNRQAYMTDETSDGITLDNQLSGRIMTGSVEHNLLIGLDYQKLDSDIRYEDDTIVAIDLFNQNNNLVDRSTVNMTNTLYSSNFDKKHEQIGVYLQDQIRFDQLTLIGSVRYDDYSGSEKGTKYSAPVDNEVTQHKVSGRVGALYSLDNGFAPFVSFAQSFEPQTGSNRNGDKFKPSAGEQWETGVKYKSQDGRLSGSVVAYHITKDNVPTRDPQGSPYDQIQAGEIESRGVELELSSQLNDNLSLSAFYTWQDVEVTKDNNGLQGKTPIRSPEQMVSVWANYDFYTGALAGTTLGYGIRHIGKAQMDALNTDTVPSATLTDLSVSYDLAGLNAAMSGASVRFSISNLFDEKSYTCYDANNCWFGAERTVEASLKYDF</sequence>
<evidence type="ECO:0000256" key="4">
    <source>
        <dbReference type="ARBA" id="ARBA00022452"/>
    </source>
</evidence>
<comment type="caution">
    <text evidence="20">The sequence shown here is derived from an EMBL/GenBank/DDBJ whole genome shotgun (WGS) entry which is preliminary data.</text>
</comment>
<dbReference type="Gene3D" id="2.170.130.10">
    <property type="entry name" value="TonB-dependent receptor, plug domain"/>
    <property type="match status" value="1"/>
</dbReference>
<keyword evidence="10 16" id="KW-0798">TonB box</keyword>
<keyword evidence="13 14" id="KW-0998">Cell outer membrane</keyword>
<dbReference type="AlphaFoldDB" id="A0A839IMS7"/>
<evidence type="ECO:0000259" key="19">
    <source>
        <dbReference type="Pfam" id="PF07715"/>
    </source>
</evidence>
<comment type="subcellular location">
    <subcellularLocation>
        <location evidence="1 14">Cell outer membrane</location>
        <topology evidence="1 14">Multi-pass membrane protein</topology>
    </subcellularLocation>
</comment>
<dbReference type="GO" id="GO:0009279">
    <property type="term" value="C:cell outer membrane"/>
    <property type="evidence" value="ECO:0007669"/>
    <property type="project" value="UniProtKB-SubCell"/>
</dbReference>
<keyword evidence="7 17" id="KW-0732">Signal</keyword>
<dbReference type="SUPFAM" id="SSF56935">
    <property type="entry name" value="Porins"/>
    <property type="match status" value="1"/>
</dbReference>
<feature type="domain" description="TonB-dependent receptor plug" evidence="19">
    <location>
        <begin position="61"/>
        <end position="163"/>
    </location>
</feature>
<dbReference type="RefSeq" id="WP_182807978.1">
    <property type="nucleotide sequence ID" value="NZ_JACJFM010000005.1"/>
</dbReference>
<keyword evidence="5" id="KW-0410">Iron transport</keyword>
<dbReference type="GO" id="GO:0015344">
    <property type="term" value="F:siderophore uptake transmembrane transporter activity"/>
    <property type="evidence" value="ECO:0007669"/>
    <property type="project" value="TreeGrafter"/>
</dbReference>
<evidence type="ECO:0000313" key="20">
    <source>
        <dbReference type="EMBL" id="MBB1486201.1"/>
    </source>
</evidence>
<keyword evidence="6 14" id="KW-0812">Transmembrane</keyword>
<evidence type="ECO:0000256" key="8">
    <source>
        <dbReference type="ARBA" id="ARBA00023004"/>
    </source>
</evidence>
<evidence type="ECO:0000256" key="10">
    <source>
        <dbReference type="ARBA" id="ARBA00023077"/>
    </source>
</evidence>
<evidence type="ECO:0000256" key="17">
    <source>
        <dbReference type="SAM" id="SignalP"/>
    </source>
</evidence>
<evidence type="ECO:0000256" key="9">
    <source>
        <dbReference type="ARBA" id="ARBA00023065"/>
    </source>
</evidence>
<organism evidence="20 21">
    <name type="scientific">Oceanospirillum sediminis</name>
    <dbReference type="NCBI Taxonomy" id="2760088"/>
    <lineage>
        <taxon>Bacteria</taxon>
        <taxon>Pseudomonadati</taxon>
        <taxon>Pseudomonadota</taxon>
        <taxon>Gammaproteobacteria</taxon>
        <taxon>Oceanospirillales</taxon>
        <taxon>Oceanospirillaceae</taxon>
        <taxon>Oceanospirillum</taxon>
    </lineage>
</organism>
<evidence type="ECO:0000256" key="14">
    <source>
        <dbReference type="PROSITE-ProRule" id="PRU01360"/>
    </source>
</evidence>
<evidence type="ECO:0000256" key="2">
    <source>
        <dbReference type="ARBA" id="ARBA00009810"/>
    </source>
</evidence>
<evidence type="ECO:0000256" key="3">
    <source>
        <dbReference type="ARBA" id="ARBA00022448"/>
    </source>
</evidence>
<dbReference type="InterPro" id="IPR012910">
    <property type="entry name" value="Plug_dom"/>
</dbReference>
<dbReference type="Proteomes" id="UP000565262">
    <property type="component" value="Unassembled WGS sequence"/>
</dbReference>
<reference evidence="20 21" key="1">
    <citation type="submission" date="2020-08" db="EMBL/GenBank/DDBJ databases">
        <title>Oceanospirillum sp. nov. isolated from marine sediment.</title>
        <authorList>
            <person name="Ji X."/>
        </authorList>
    </citation>
    <scope>NUCLEOTIDE SEQUENCE [LARGE SCALE GENOMIC DNA]</scope>
    <source>
        <strain evidence="20 21">D5</strain>
    </source>
</reference>
<feature type="short sequence motif" description="TonB C-terminal box" evidence="15">
    <location>
        <begin position="698"/>
        <end position="715"/>
    </location>
</feature>
<dbReference type="EMBL" id="JACJFM010000005">
    <property type="protein sequence ID" value="MBB1486201.1"/>
    <property type="molecule type" value="Genomic_DNA"/>
</dbReference>
<dbReference type="InterPro" id="IPR036942">
    <property type="entry name" value="Beta-barrel_TonB_sf"/>
</dbReference>
<protein>
    <submittedName>
        <fullName evidence="20">TonB-dependent siderophore receptor</fullName>
    </submittedName>
</protein>
<evidence type="ECO:0000256" key="6">
    <source>
        <dbReference type="ARBA" id="ARBA00022692"/>
    </source>
</evidence>
<proteinExistence type="inferred from homology"/>
<dbReference type="NCBIfam" id="TIGR01783">
    <property type="entry name" value="TonB-siderophor"/>
    <property type="match status" value="1"/>
</dbReference>
<dbReference type="PANTHER" id="PTHR32552:SF68">
    <property type="entry name" value="FERRICHROME OUTER MEMBRANE TRANSPORTER_PHAGE RECEPTOR"/>
    <property type="match status" value="1"/>
</dbReference>
<dbReference type="InterPro" id="IPR010917">
    <property type="entry name" value="TonB_rcpt_CS"/>
</dbReference>
<keyword evidence="9" id="KW-0406">Ion transport</keyword>
<gene>
    <name evidence="20" type="ORF">H4O21_06230</name>
</gene>
<accession>A0A839IMS7</accession>
<evidence type="ECO:0000256" key="15">
    <source>
        <dbReference type="PROSITE-ProRule" id="PRU10144"/>
    </source>
</evidence>
<dbReference type="Pfam" id="PF07715">
    <property type="entry name" value="Plug"/>
    <property type="match status" value="1"/>
</dbReference>
<evidence type="ECO:0000256" key="7">
    <source>
        <dbReference type="ARBA" id="ARBA00022729"/>
    </source>
</evidence>
<dbReference type="PANTHER" id="PTHR32552">
    <property type="entry name" value="FERRICHROME IRON RECEPTOR-RELATED"/>
    <property type="match status" value="1"/>
</dbReference>
<evidence type="ECO:0000313" key="21">
    <source>
        <dbReference type="Proteomes" id="UP000565262"/>
    </source>
</evidence>
<dbReference type="PROSITE" id="PS52016">
    <property type="entry name" value="TONB_DEPENDENT_REC_3"/>
    <property type="match status" value="1"/>
</dbReference>
<name>A0A839IMS7_9GAMM</name>
<feature type="domain" description="TonB-dependent receptor-like beta-barrel" evidence="18">
    <location>
        <begin position="236"/>
        <end position="685"/>
    </location>
</feature>
<dbReference type="InterPro" id="IPR039426">
    <property type="entry name" value="TonB-dep_rcpt-like"/>
</dbReference>
<dbReference type="InterPro" id="IPR000531">
    <property type="entry name" value="Beta-barrel_TonB"/>
</dbReference>
<evidence type="ECO:0000256" key="11">
    <source>
        <dbReference type="ARBA" id="ARBA00023136"/>
    </source>
</evidence>
<evidence type="ECO:0000256" key="13">
    <source>
        <dbReference type="ARBA" id="ARBA00023237"/>
    </source>
</evidence>
<keyword evidence="4 14" id="KW-1134">Transmembrane beta strand</keyword>
<dbReference type="CDD" id="cd01347">
    <property type="entry name" value="ligand_gated_channel"/>
    <property type="match status" value="1"/>
</dbReference>
<dbReference type="PROSITE" id="PS01156">
    <property type="entry name" value="TONB_DEPENDENT_REC_2"/>
    <property type="match status" value="1"/>
</dbReference>
<evidence type="ECO:0000259" key="18">
    <source>
        <dbReference type="Pfam" id="PF00593"/>
    </source>
</evidence>
<keyword evidence="12 20" id="KW-0675">Receptor</keyword>
<evidence type="ECO:0000256" key="5">
    <source>
        <dbReference type="ARBA" id="ARBA00022496"/>
    </source>
</evidence>